<gene>
    <name evidence="1" type="ORF">BpHYR1_012085</name>
</gene>
<dbReference type="AlphaFoldDB" id="A0A3M7SSN2"/>
<comment type="caution">
    <text evidence="1">The sequence shown here is derived from an EMBL/GenBank/DDBJ whole genome shotgun (WGS) entry which is preliminary data.</text>
</comment>
<evidence type="ECO:0000313" key="1">
    <source>
        <dbReference type="EMBL" id="RNA38640.1"/>
    </source>
</evidence>
<sequence>MEYTNFFRLDYGNTLNASNDTISYSTGYSSRSINAEGDLSLQHQTKMTLSFTASSVPISHYPVCKKAVSYSTISDQLSLGHFLKSSCVPWRAV</sequence>
<keyword evidence="2" id="KW-1185">Reference proteome</keyword>
<reference evidence="1 2" key="1">
    <citation type="journal article" date="2018" name="Sci. Rep.">
        <title>Genomic signatures of local adaptation to the degree of environmental predictability in rotifers.</title>
        <authorList>
            <person name="Franch-Gras L."/>
            <person name="Hahn C."/>
            <person name="Garcia-Roger E.M."/>
            <person name="Carmona M.J."/>
            <person name="Serra M."/>
            <person name="Gomez A."/>
        </authorList>
    </citation>
    <scope>NUCLEOTIDE SEQUENCE [LARGE SCALE GENOMIC DNA]</scope>
    <source>
        <strain evidence="1">HYR1</strain>
    </source>
</reference>
<dbReference type="EMBL" id="REGN01000846">
    <property type="protein sequence ID" value="RNA38640.1"/>
    <property type="molecule type" value="Genomic_DNA"/>
</dbReference>
<accession>A0A3M7SSN2</accession>
<protein>
    <submittedName>
        <fullName evidence="1">Uncharacterized protein</fullName>
    </submittedName>
</protein>
<evidence type="ECO:0000313" key="2">
    <source>
        <dbReference type="Proteomes" id="UP000276133"/>
    </source>
</evidence>
<proteinExistence type="predicted"/>
<dbReference type="Proteomes" id="UP000276133">
    <property type="component" value="Unassembled WGS sequence"/>
</dbReference>
<name>A0A3M7SSN2_BRAPC</name>
<organism evidence="1 2">
    <name type="scientific">Brachionus plicatilis</name>
    <name type="common">Marine rotifer</name>
    <name type="synonym">Brachionus muelleri</name>
    <dbReference type="NCBI Taxonomy" id="10195"/>
    <lineage>
        <taxon>Eukaryota</taxon>
        <taxon>Metazoa</taxon>
        <taxon>Spiralia</taxon>
        <taxon>Gnathifera</taxon>
        <taxon>Rotifera</taxon>
        <taxon>Eurotatoria</taxon>
        <taxon>Monogononta</taxon>
        <taxon>Pseudotrocha</taxon>
        <taxon>Ploima</taxon>
        <taxon>Brachionidae</taxon>
        <taxon>Brachionus</taxon>
    </lineage>
</organism>